<keyword evidence="4 13" id="KW-0863">Zinc-finger</keyword>
<dbReference type="Proteomes" id="UP000321892">
    <property type="component" value="Chromosome"/>
</dbReference>
<dbReference type="Pfam" id="PF18073">
    <property type="entry name" value="Zn_ribbon_LapB"/>
    <property type="match status" value="1"/>
</dbReference>
<dbReference type="NCBIfam" id="TIGR00416">
    <property type="entry name" value="sms"/>
    <property type="match status" value="1"/>
</dbReference>
<accession>A0A510JIP3</accession>
<dbReference type="GO" id="GO:0004176">
    <property type="term" value="F:ATP-dependent peptidase activity"/>
    <property type="evidence" value="ECO:0007669"/>
    <property type="project" value="InterPro"/>
</dbReference>
<evidence type="ECO:0000256" key="2">
    <source>
        <dbReference type="ARBA" id="ARBA00022741"/>
    </source>
</evidence>
<dbReference type="GO" id="GO:0006508">
    <property type="term" value="P:proteolysis"/>
    <property type="evidence" value="ECO:0007669"/>
    <property type="project" value="InterPro"/>
</dbReference>
<keyword evidence="16" id="KW-1185">Reference proteome</keyword>
<dbReference type="InterPro" id="IPR008269">
    <property type="entry name" value="Lon_proteolytic"/>
</dbReference>
<keyword evidence="9 11" id="KW-0238">DNA-binding</keyword>
<comment type="function">
    <text evidence="11">Plays a role in repairing double-strand DNA breaks, probably involving stabilizing or processing branched DNA or blocked replication forks.</text>
</comment>
<dbReference type="GO" id="GO:0005524">
    <property type="term" value="F:ATP binding"/>
    <property type="evidence" value="ECO:0007669"/>
    <property type="project" value="UniProtKB-UniRule"/>
</dbReference>
<dbReference type="InterPro" id="IPR020588">
    <property type="entry name" value="RecA_ATP-bd"/>
</dbReference>
<dbReference type="OrthoDB" id="9803906at2"/>
<gene>
    <name evidence="11 15" type="primary">radA</name>
    <name evidence="15" type="ORF">JCM16775_0959</name>
</gene>
<dbReference type="KEGG" id="lhf:JCM16775_0959"/>
<dbReference type="InterPro" id="IPR014721">
    <property type="entry name" value="Ribsml_uS5_D2-typ_fold_subgr"/>
</dbReference>
<dbReference type="PROSITE" id="PS50162">
    <property type="entry name" value="RECA_2"/>
    <property type="match status" value="1"/>
</dbReference>
<dbReference type="EMBL" id="AP019823">
    <property type="protein sequence ID" value="BBM38251.1"/>
    <property type="molecule type" value="Genomic_DNA"/>
</dbReference>
<evidence type="ECO:0000259" key="14">
    <source>
        <dbReference type="PROSITE" id="PS50162"/>
    </source>
</evidence>
<keyword evidence="2 11" id="KW-0547">Nucleotide-binding</keyword>
<proteinExistence type="inferred from homology"/>
<dbReference type="PRINTS" id="PR01874">
    <property type="entry name" value="DNAREPAIRADA"/>
</dbReference>
<keyword evidence="8 11" id="KW-0346">Stress response</keyword>
<evidence type="ECO:0000313" key="16">
    <source>
        <dbReference type="Proteomes" id="UP000321892"/>
    </source>
</evidence>
<evidence type="ECO:0000256" key="12">
    <source>
        <dbReference type="NCBIfam" id="TIGR00416"/>
    </source>
</evidence>
<keyword evidence="6 13" id="KW-0862">Zinc</keyword>
<dbReference type="GO" id="GO:0000725">
    <property type="term" value="P:recombinational repair"/>
    <property type="evidence" value="ECO:0007669"/>
    <property type="project" value="UniProtKB-UniRule"/>
</dbReference>
<dbReference type="Pfam" id="PF13481">
    <property type="entry name" value="AAA_25"/>
    <property type="match status" value="1"/>
</dbReference>
<dbReference type="SMART" id="SM00382">
    <property type="entry name" value="AAA"/>
    <property type="match status" value="1"/>
</dbReference>
<dbReference type="GO" id="GO:0005829">
    <property type="term" value="C:cytosol"/>
    <property type="evidence" value="ECO:0007669"/>
    <property type="project" value="TreeGrafter"/>
</dbReference>
<dbReference type="SUPFAM" id="SSF54211">
    <property type="entry name" value="Ribosomal protein S5 domain 2-like"/>
    <property type="match status" value="1"/>
</dbReference>
<dbReference type="RefSeq" id="WP_026746594.1">
    <property type="nucleotide sequence ID" value="NZ_AP019823.1"/>
</dbReference>
<comment type="similarity">
    <text evidence="11 13">Belongs to the RecA family. RadA subfamily.</text>
</comment>
<evidence type="ECO:0000256" key="3">
    <source>
        <dbReference type="ARBA" id="ARBA00022763"/>
    </source>
</evidence>
<organism evidence="15 16">
    <name type="scientific">Leptotrichia hofstadii</name>
    <dbReference type="NCBI Taxonomy" id="157688"/>
    <lineage>
        <taxon>Bacteria</taxon>
        <taxon>Fusobacteriati</taxon>
        <taxon>Fusobacteriota</taxon>
        <taxon>Fusobacteriia</taxon>
        <taxon>Fusobacteriales</taxon>
        <taxon>Leptotrichiaceae</taxon>
        <taxon>Leptotrichia</taxon>
    </lineage>
</organism>
<dbReference type="GO" id="GO:0003684">
    <property type="term" value="F:damaged DNA binding"/>
    <property type="evidence" value="ECO:0007669"/>
    <property type="project" value="InterPro"/>
</dbReference>
<dbReference type="HAMAP" id="MF_01498">
    <property type="entry name" value="RadA_bact"/>
    <property type="match status" value="1"/>
</dbReference>
<dbReference type="Gene3D" id="3.40.50.300">
    <property type="entry name" value="P-loop containing nucleotide triphosphate hydrolases"/>
    <property type="match status" value="1"/>
</dbReference>
<dbReference type="GO" id="GO:0004252">
    <property type="term" value="F:serine-type endopeptidase activity"/>
    <property type="evidence" value="ECO:0007669"/>
    <property type="project" value="InterPro"/>
</dbReference>
<dbReference type="InterPro" id="IPR020568">
    <property type="entry name" value="Ribosomal_Su5_D2-typ_SF"/>
</dbReference>
<evidence type="ECO:0000256" key="5">
    <source>
        <dbReference type="ARBA" id="ARBA00022801"/>
    </source>
</evidence>
<dbReference type="SUPFAM" id="SSF52540">
    <property type="entry name" value="P-loop containing nucleoside triphosphate hydrolases"/>
    <property type="match status" value="1"/>
</dbReference>
<keyword evidence="3 11" id="KW-0227">DNA damage</keyword>
<feature type="short sequence motif" description="RadA KNRFG motif" evidence="11">
    <location>
        <begin position="250"/>
        <end position="254"/>
    </location>
</feature>
<reference evidence="15 16" key="1">
    <citation type="submission" date="2019-07" db="EMBL/GenBank/DDBJ databases">
        <title>Complete Genome Sequence of Leptotrichia hofstadii Strain JCM16775.</title>
        <authorList>
            <person name="Watanabe S."/>
            <person name="Cui L."/>
        </authorList>
    </citation>
    <scope>NUCLEOTIDE SEQUENCE [LARGE SCALE GENOMIC DNA]</scope>
    <source>
        <strain evidence="15 16">JCM16775</strain>
    </source>
</reference>
<dbReference type="Gene3D" id="3.30.230.10">
    <property type="match status" value="1"/>
</dbReference>
<evidence type="ECO:0000256" key="11">
    <source>
        <dbReference type="HAMAP-Rule" id="MF_01498"/>
    </source>
</evidence>
<dbReference type="PANTHER" id="PTHR32472">
    <property type="entry name" value="DNA REPAIR PROTEIN RADA"/>
    <property type="match status" value="1"/>
</dbReference>
<evidence type="ECO:0000256" key="13">
    <source>
        <dbReference type="RuleBase" id="RU003555"/>
    </source>
</evidence>
<keyword evidence="5" id="KW-0378">Hydrolase</keyword>
<evidence type="ECO:0000256" key="4">
    <source>
        <dbReference type="ARBA" id="ARBA00022771"/>
    </source>
</evidence>
<evidence type="ECO:0000256" key="10">
    <source>
        <dbReference type="ARBA" id="ARBA00023204"/>
    </source>
</evidence>
<evidence type="ECO:0000313" key="15">
    <source>
        <dbReference type="EMBL" id="BBM38251.1"/>
    </source>
</evidence>
<dbReference type="AlphaFoldDB" id="A0A510JIP3"/>
<sequence>MAVKKTKVKYICSECGYSSLKWLGKCPNCDSWGTFEEEIDIKSTFRNVESGDVSISKITDIEIEKEFRMVTPFEEFDRVLGGGLIKGEVVLITGSPGIGKSTFLLQLSQEYAKIGNVFYVSGEESPRQIKQRAERVNVKSENLYILNDTNIEKIESVILKDKPKVVVIDSIQTLYSENVNSIPGSVTQIRETTLKIIEIAKKNEIAFYIVGHVTKDGKLAGPKLLEHMVDAVLQIEGEENNYYRIIRSIKNRYGSTNEISIFDMKENGISEVKNPSEFFISDRDEKNIGSIIVPIFEGSRVFLFEVQSLLGTPNFGMPRRTVEGYDKNRVEILSAVLSRSLKVDVNSKDIYINIPGGIDLNDRSSDLAVVFSLLSSIKGIPISQKIAAIGELGLRGEVRKVSFIKNRVNELEKLGFAGVYLPKSHQADFEKEKTKTKIKLNYISNISELVERIR</sequence>
<feature type="binding site" evidence="11">
    <location>
        <begin position="94"/>
        <end position="101"/>
    </location>
    <ligand>
        <name>ATP</name>
        <dbReference type="ChEBI" id="CHEBI:30616"/>
    </ligand>
</feature>
<keyword evidence="7 11" id="KW-0067">ATP-binding</keyword>
<protein>
    <recommendedName>
        <fullName evidence="11 12">DNA repair protein RadA</fullName>
    </recommendedName>
</protein>
<evidence type="ECO:0000256" key="7">
    <source>
        <dbReference type="ARBA" id="ARBA00022840"/>
    </source>
</evidence>
<dbReference type="FunFam" id="3.40.50.300:FF:000050">
    <property type="entry name" value="DNA repair protein RadA"/>
    <property type="match status" value="1"/>
</dbReference>
<evidence type="ECO:0000256" key="9">
    <source>
        <dbReference type="ARBA" id="ARBA00023125"/>
    </source>
</evidence>
<dbReference type="CDD" id="cd01121">
    <property type="entry name" value="RadA_SMS_N"/>
    <property type="match status" value="1"/>
</dbReference>
<dbReference type="InterPro" id="IPR003593">
    <property type="entry name" value="AAA+_ATPase"/>
</dbReference>
<feature type="domain" description="RecA family profile 1" evidence="14">
    <location>
        <begin position="65"/>
        <end position="213"/>
    </location>
</feature>
<dbReference type="PANTHER" id="PTHR32472:SF10">
    <property type="entry name" value="DNA REPAIR PROTEIN RADA-LIKE PROTEIN"/>
    <property type="match status" value="1"/>
</dbReference>
<dbReference type="GO" id="GO:0140664">
    <property type="term" value="F:ATP-dependent DNA damage sensor activity"/>
    <property type="evidence" value="ECO:0007669"/>
    <property type="project" value="InterPro"/>
</dbReference>
<evidence type="ECO:0000256" key="8">
    <source>
        <dbReference type="ARBA" id="ARBA00023016"/>
    </source>
</evidence>
<evidence type="ECO:0000256" key="6">
    <source>
        <dbReference type="ARBA" id="ARBA00022833"/>
    </source>
</evidence>
<name>A0A510JIP3_9FUSO</name>
<dbReference type="InterPro" id="IPR004504">
    <property type="entry name" value="DNA_repair_RadA"/>
</dbReference>
<dbReference type="InterPro" id="IPR041166">
    <property type="entry name" value="Rubredoxin_2"/>
</dbReference>
<dbReference type="InterPro" id="IPR027417">
    <property type="entry name" value="P-loop_NTPase"/>
</dbReference>
<comment type="function">
    <text evidence="13">DNA-dependent ATPase involved in processing of recombination intermediates, plays a role in repairing DNA breaks. Stimulates the branch migration of RecA-mediated strand transfer reactions, allowing the 3' invading strand to extend heteroduplex DNA faster. Binds ssDNA in the presence of ADP but not other nucleotides, has ATPase activity that is stimulated by ssDNA and various branched DNA structures, but inhibited by SSB. Does not have RecA's homology-searching function.</text>
</comment>
<dbReference type="GO" id="GO:0008270">
    <property type="term" value="F:zinc ion binding"/>
    <property type="evidence" value="ECO:0007669"/>
    <property type="project" value="UniProtKB-KW"/>
</dbReference>
<keyword evidence="10 11" id="KW-0234">DNA repair</keyword>
<dbReference type="Pfam" id="PF05362">
    <property type="entry name" value="Lon_C"/>
    <property type="match status" value="1"/>
</dbReference>
<comment type="domain">
    <text evidence="11">The middle region has homology to RecA with ATPase motifs including the RadA KNRFG motif, while the C-terminus is homologous to Lon protease.</text>
</comment>
<keyword evidence="1 11" id="KW-0479">Metal-binding</keyword>
<evidence type="ECO:0000256" key="1">
    <source>
        <dbReference type="ARBA" id="ARBA00022723"/>
    </source>
</evidence>
<feature type="region of interest" description="Lon-protease-like" evidence="11">
    <location>
        <begin position="349"/>
        <end position="454"/>
    </location>
</feature>